<evidence type="ECO:0000256" key="3">
    <source>
        <dbReference type="ARBA" id="ARBA00022578"/>
    </source>
</evidence>
<sequence>MRAKTVPADVGPVAVRARGGVAGTFGSAIVEKRRQRLSGADEMVLSLSAKGPTRGEISARLAEVHGASVSEAVVSTITGKVLDGMAEWSD</sequence>
<dbReference type="EMBL" id="CM000914">
    <property type="protein sequence ID" value="EFG05029.2"/>
    <property type="molecule type" value="Genomic_DNA"/>
</dbReference>
<dbReference type="Pfam" id="PF00872">
    <property type="entry name" value="Transposase_mut"/>
    <property type="match status" value="1"/>
</dbReference>
<evidence type="ECO:0000256" key="5">
    <source>
        <dbReference type="ARBA" id="ARBA00023172"/>
    </source>
</evidence>
<comment type="similarity">
    <text evidence="2">Belongs to the transposase mutator family.</text>
</comment>
<dbReference type="InterPro" id="IPR001207">
    <property type="entry name" value="Transposase_mutator"/>
</dbReference>
<dbReference type="AlphaFoldDB" id="B5GM28"/>
<keyword evidence="4" id="KW-0238">DNA-binding</keyword>
<evidence type="ECO:0000256" key="2">
    <source>
        <dbReference type="ARBA" id="ARBA00010961"/>
    </source>
</evidence>
<dbReference type="eggNOG" id="COG3328">
    <property type="taxonomic scope" value="Bacteria"/>
</dbReference>
<keyword evidence="3" id="KW-0815">Transposition</keyword>
<proteinExistence type="inferred from homology"/>
<comment type="function">
    <text evidence="1">Required for the transposition of the insertion element.</text>
</comment>
<accession>B5GM28</accession>
<evidence type="ECO:0000256" key="4">
    <source>
        <dbReference type="ARBA" id="ARBA00023125"/>
    </source>
</evidence>
<organism evidence="6 7">
    <name type="scientific">Streptomyces clavuligerus</name>
    <dbReference type="NCBI Taxonomy" id="1901"/>
    <lineage>
        <taxon>Bacteria</taxon>
        <taxon>Bacillati</taxon>
        <taxon>Actinomycetota</taxon>
        <taxon>Actinomycetes</taxon>
        <taxon>Kitasatosporales</taxon>
        <taxon>Streptomycetaceae</taxon>
        <taxon>Streptomyces</taxon>
    </lineage>
</organism>
<keyword evidence="5" id="KW-0233">DNA recombination</keyword>
<evidence type="ECO:0000313" key="6">
    <source>
        <dbReference type="EMBL" id="EFG05029.2"/>
    </source>
</evidence>
<dbReference type="Proteomes" id="UP000002357">
    <property type="component" value="Plasmid pSCL4"/>
</dbReference>
<keyword evidence="7" id="KW-1185">Reference proteome</keyword>
<dbReference type="GO" id="GO:0003677">
    <property type="term" value="F:DNA binding"/>
    <property type="evidence" value="ECO:0007669"/>
    <property type="project" value="UniProtKB-KW"/>
</dbReference>
<dbReference type="GO" id="GO:0006313">
    <property type="term" value="P:DNA transposition"/>
    <property type="evidence" value="ECO:0007669"/>
    <property type="project" value="InterPro"/>
</dbReference>
<protein>
    <submittedName>
        <fullName evidence="6">Transposase</fullName>
    </submittedName>
</protein>
<keyword evidence="6" id="KW-0614">Plasmid</keyword>
<reference evidence="6 7" key="1">
    <citation type="journal article" date="2010" name="Genome Biol. Evol.">
        <title>The sequence of a 1.8-mb bacterial linear plasmid reveals a rich evolutionary reservoir of secondary metabolic pathways.</title>
        <authorList>
            <person name="Medema M.H."/>
            <person name="Trefzer A."/>
            <person name="Kovalchuk A."/>
            <person name="van den Berg M."/>
            <person name="Mueller U."/>
            <person name="Heijne W."/>
            <person name="Wu L."/>
            <person name="Alam M.T."/>
            <person name="Ronning C.M."/>
            <person name="Nierman W.C."/>
            <person name="Bovenberg R.A.L."/>
            <person name="Breitling R."/>
            <person name="Takano E."/>
        </authorList>
    </citation>
    <scope>NUCLEOTIDE SEQUENCE [LARGE SCALE GENOMIC DNA]</scope>
    <source>
        <strain evidence="7">ATCC 27064 / DSM 738 / JCM 4710 / NBRC 13307 / NCIMB 12785 / NRRL 3585 / VKM Ac-602</strain>
        <plasmid evidence="6">pSCL4</plasmid>
    </source>
</reference>
<evidence type="ECO:0000313" key="7">
    <source>
        <dbReference type="Proteomes" id="UP000002357"/>
    </source>
</evidence>
<dbReference type="GO" id="GO:0004803">
    <property type="term" value="F:transposase activity"/>
    <property type="evidence" value="ECO:0007669"/>
    <property type="project" value="InterPro"/>
</dbReference>
<gene>
    <name evidence="6" type="ORF">SCLAV_p1548</name>
</gene>
<evidence type="ECO:0000256" key="1">
    <source>
        <dbReference type="ARBA" id="ARBA00002190"/>
    </source>
</evidence>
<name>B5GM28_STRCL</name>
<geneLocation type="plasmid" evidence="6 7">
    <name>pSCL4</name>
</geneLocation>